<evidence type="ECO:0000313" key="2">
    <source>
        <dbReference type="EMBL" id="VVC75532.1"/>
    </source>
</evidence>
<dbReference type="GO" id="GO:0051604">
    <property type="term" value="P:protein maturation"/>
    <property type="evidence" value="ECO:0007669"/>
    <property type="project" value="TreeGrafter"/>
</dbReference>
<dbReference type="PANTHER" id="PTHR35177">
    <property type="entry name" value="HYDROGENASE MATURATION FACTOR HYBG"/>
    <property type="match status" value="1"/>
</dbReference>
<dbReference type="OrthoDB" id="9806017at2"/>
<sequence length="76" mass="8400">MCLALPAQVIELLEDQRAIVSLGGVRKEISTSLLETVSAGEYVIIHVGYALTRLDEQEAQKTLQLFADLFQEGNDH</sequence>
<evidence type="ECO:0000256" key="1">
    <source>
        <dbReference type="ARBA" id="ARBA00006018"/>
    </source>
</evidence>
<dbReference type="SUPFAM" id="SSF159127">
    <property type="entry name" value="HupF/HypC-like"/>
    <property type="match status" value="1"/>
</dbReference>
<dbReference type="InterPro" id="IPR001109">
    <property type="entry name" value="Hydrogenase_HupF/HypC"/>
</dbReference>
<name>A0A5E4PGD8_9COXI</name>
<dbReference type="GO" id="GO:0005506">
    <property type="term" value="F:iron ion binding"/>
    <property type="evidence" value="ECO:0007669"/>
    <property type="project" value="TreeGrafter"/>
</dbReference>
<reference evidence="2 3" key="1">
    <citation type="submission" date="2019-08" db="EMBL/GenBank/DDBJ databases">
        <authorList>
            <person name="Guy L."/>
        </authorList>
    </citation>
    <scope>NUCLEOTIDE SEQUENCE [LARGE SCALE GENOMIC DNA]</scope>
    <source>
        <strain evidence="2 3">SGT-108</strain>
    </source>
</reference>
<dbReference type="InterPro" id="IPR019812">
    <property type="entry name" value="Hydgase_assmbl_chp_CS"/>
</dbReference>
<dbReference type="KEGG" id="asip:AQUSIP_08220"/>
<dbReference type="NCBIfam" id="TIGR00074">
    <property type="entry name" value="hypC_hupF"/>
    <property type="match status" value="1"/>
</dbReference>
<protein>
    <submittedName>
        <fullName evidence="2">Hydrogenase-2 operon protein HybG</fullName>
    </submittedName>
</protein>
<dbReference type="Pfam" id="PF01455">
    <property type="entry name" value="HupF_HypC"/>
    <property type="match status" value="1"/>
</dbReference>
<gene>
    <name evidence="2" type="primary">hybG</name>
    <name evidence="2" type="ORF">AQUSIP_08220</name>
</gene>
<dbReference type="Gene3D" id="2.30.30.140">
    <property type="match status" value="1"/>
</dbReference>
<dbReference type="Proteomes" id="UP000324194">
    <property type="component" value="Chromosome 1"/>
</dbReference>
<keyword evidence="3" id="KW-1185">Reference proteome</keyword>
<proteinExistence type="inferred from homology"/>
<accession>A0A5E4PGD8</accession>
<evidence type="ECO:0000313" key="3">
    <source>
        <dbReference type="Proteomes" id="UP000324194"/>
    </source>
</evidence>
<organism evidence="2 3">
    <name type="scientific">Aquicella siphonis</name>
    <dbReference type="NCBI Taxonomy" id="254247"/>
    <lineage>
        <taxon>Bacteria</taxon>
        <taxon>Pseudomonadati</taxon>
        <taxon>Pseudomonadota</taxon>
        <taxon>Gammaproteobacteria</taxon>
        <taxon>Legionellales</taxon>
        <taxon>Coxiellaceae</taxon>
        <taxon>Aquicella</taxon>
    </lineage>
</organism>
<dbReference type="PANTHER" id="PTHR35177:SF2">
    <property type="entry name" value="HYDROGENASE MATURATION FACTOR HYBG"/>
    <property type="match status" value="1"/>
</dbReference>
<dbReference type="EMBL" id="LR699119">
    <property type="protein sequence ID" value="VVC75532.1"/>
    <property type="molecule type" value="Genomic_DNA"/>
</dbReference>
<dbReference type="FunFam" id="2.30.30.140:FF:000022">
    <property type="entry name" value="Hydrogenase assembly chaperone HybG"/>
    <property type="match status" value="1"/>
</dbReference>
<dbReference type="PROSITE" id="PS01097">
    <property type="entry name" value="HUPF_HYPC"/>
    <property type="match status" value="1"/>
</dbReference>
<dbReference type="AlphaFoldDB" id="A0A5E4PGD8"/>
<dbReference type="PRINTS" id="PR00445">
    <property type="entry name" value="HUPFHYPC"/>
</dbReference>
<dbReference type="GO" id="GO:1902670">
    <property type="term" value="F:carbon dioxide binding"/>
    <property type="evidence" value="ECO:0007669"/>
    <property type="project" value="TreeGrafter"/>
</dbReference>
<comment type="similarity">
    <text evidence="1">Belongs to the HupF/HypC family.</text>
</comment>